<keyword evidence="2" id="KW-0378">Hydrolase</keyword>
<dbReference type="GO" id="GO:0016798">
    <property type="term" value="F:hydrolase activity, acting on glycosyl bonds"/>
    <property type="evidence" value="ECO:0007669"/>
    <property type="project" value="UniProtKB-KW"/>
</dbReference>
<dbReference type="InterPro" id="IPR013783">
    <property type="entry name" value="Ig-like_fold"/>
</dbReference>
<feature type="domain" description="Fibronectin type-III" evidence="6">
    <location>
        <begin position="415"/>
        <end position="499"/>
    </location>
</feature>
<dbReference type="GO" id="GO:0000272">
    <property type="term" value="P:polysaccharide catabolic process"/>
    <property type="evidence" value="ECO:0007669"/>
    <property type="project" value="UniProtKB-KW"/>
</dbReference>
<evidence type="ECO:0000256" key="5">
    <source>
        <dbReference type="SAM" id="SignalP"/>
    </source>
</evidence>
<feature type="domain" description="Fibronectin type-III" evidence="6">
    <location>
        <begin position="322"/>
        <end position="408"/>
    </location>
</feature>
<dbReference type="Gene3D" id="2.60.40.10">
    <property type="entry name" value="Immunoglobulins"/>
    <property type="match status" value="2"/>
</dbReference>
<feature type="chain" id="PRO_5035260879" description="Fibronectin type-III domain-containing protein" evidence="5">
    <location>
        <begin position="33"/>
        <end position="558"/>
    </location>
</feature>
<dbReference type="NCBIfam" id="TIGR01840">
    <property type="entry name" value="esterase_phb"/>
    <property type="match status" value="1"/>
</dbReference>
<feature type="signal peptide" evidence="5">
    <location>
        <begin position="1"/>
        <end position="32"/>
    </location>
</feature>
<dbReference type="Pfam" id="PF00041">
    <property type="entry name" value="fn3"/>
    <property type="match status" value="2"/>
</dbReference>
<evidence type="ECO:0000259" key="6">
    <source>
        <dbReference type="PROSITE" id="PS50853"/>
    </source>
</evidence>
<dbReference type="RefSeq" id="WP_239167007.1">
    <property type="nucleotide sequence ID" value="NZ_BAAALC010000019.1"/>
</dbReference>
<dbReference type="CDD" id="cd00063">
    <property type="entry name" value="FN3"/>
    <property type="match status" value="2"/>
</dbReference>
<dbReference type="InterPro" id="IPR003961">
    <property type="entry name" value="FN3_dom"/>
</dbReference>
<accession>A0A8J3KYD7</accession>
<dbReference type="SUPFAM" id="SSF49265">
    <property type="entry name" value="Fibronectin type III"/>
    <property type="match status" value="1"/>
</dbReference>
<comment type="caution">
    <text evidence="7">The sequence shown here is derived from an EMBL/GenBank/DDBJ whole genome shotgun (WGS) entry which is preliminary data.</text>
</comment>
<protein>
    <recommendedName>
        <fullName evidence="6">Fibronectin type-III domain-containing protein</fullName>
    </recommendedName>
</protein>
<dbReference type="Gene3D" id="3.40.50.1820">
    <property type="entry name" value="alpha/beta hydrolase"/>
    <property type="match status" value="1"/>
</dbReference>
<reference evidence="7 8" key="1">
    <citation type="submission" date="2021-01" db="EMBL/GenBank/DDBJ databases">
        <title>Whole genome shotgun sequence of Catellatospora coxensis NBRC 107359.</title>
        <authorList>
            <person name="Komaki H."/>
            <person name="Tamura T."/>
        </authorList>
    </citation>
    <scope>NUCLEOTIDE SEQUENCE [LARGE SCALE GENOMIC DNA]</scope>
    <source>
        <strain evidence="7 8">NBRC 107359</strain>
    </source>
</reference>
<evidence type="ECO:0000313" key="7">
    <source>
        <dbReference type="EMBL" id="GIG03390.1"/>
    </source>
</evidence>
<dbReference type="InterPro" id="IPR050955">
    <property type="entry name" value="Plant_Biomass_Hydrol_Est"/>
</dbReference>
<dbReference type="SUPFAM" id="SSF53474">
    <property type="entry name" value="alpha/beta-Hydrolases"/>
    <property type="match status" value="2"/>
</dbReference>
<dbReference type="PANTHER" id="PTHR43037">
    <property type="entry name" value="UNNAMED PRODUCT-RELATED"/>
    <property type="match status" value="1"/>
</dbReference>
<dbReference type="Proteomes" id="UP000630887">
    <property type="component" value="Unassembled WGS sequence"/>
</dbReference>
<evidence type="ECO:0000256" key="1">
    <source>
        <dbReference type="ARBA" id="ARBA00022729"/>
    </source>
</evidence>
<dbReference type="EMBL" id="BONI01000001">
    <property type="protein sequence ID" value="GIG03390.1"/>
    <property type="molecule type" value="Genomic_DNA"/>
</dbReference>
<proteinExistence type="predicted"/>
<name>A0A8J3KYD7_9ACTN</name>
<keyword evidence="4" id="KW-0119">Carbohydrate metabolism</keyword>
<sequence length="558" mass="56734">MPRPSAPRLLRAALAVLTGLAGVAVAAAPAQAATLTQVSSFGSNPGNLAMYSYRPDNLPAGRPVVVLLHGCTQNASGYFTNSGWRKYADLWGFGLIVAEQKSANNSLSCFNWFQAGDIARGQGEALSVKQMVDHAVANLGADASRVYVSGLSAGGAMSAVMLATYPDVFKAGSVVAGIPYNCGTACQSAAQSKTPQQWGNLVRNAYSGYTGPWPRVAIWQGQSDSTVVPANGTELMTQWTNVHGVAQTPTGTTSLPAGTTLETYGSDVVRLYKIAGMGHGTPVDPGSGTDQCGTATSYFLDTICSAYRDAVYFGLDSTVSTPPGAPTGLAVTGTTNVSVTLSWTAVSGATGYHVYRGGTKVTASPVTGTSYTDGGLTASTTYSYTVRAVNAAGEGPASGAVSATTAATAPPGPAAPTGLAVTAVTDTSVALSWTAVSGATGYHVYRGGVKVTSSPVGGTSYTNTGLAASTTYSYTVSAVNSSGVEGAQSAAVPATTAATAACFTASNYAQVAAGRAYHSLGYTYANGSNQNMGLYNTFYTHTLKQTAPNYYVIADGQC</sequence>
<evidence type="ECO:0000256" key="2">
    <source>
        <dbReference type="ARBA" id="ARBA00022801"/>
    </source>
</evidence>
<gene>
    <name evidence="7" type="ORF">Cco03nite_00900</name>
</gene>
<evidence type="ECO:0000256" key="3">
    <source>
        <dbReference type="ARBA" id="ARBA00023295"/>
    </source>
</evidence>
<dbReference type="InterPro" id="IPR029058">
    <property type="entry name" value="AB_hydrolase_fold"/>
</dbReference>
<dbReference type="PROSITE" id="PS50853">
    <property type="entry name" value="FN3"/>
    <property type="match status" value="2"/>
</dbReference>
<dbReference type="InterPro" id="IPR036116">
    <property type="entry name" value="FN3_sf"/>
</dbReference>
<dbReference type="InterPro" id="IPR010126">
    <property type="entry name" value="Esterase_phb"/>
</dbReference>
<dbReference type="GO" id="GO:0005576">
    <property type="term" value="C:extracellular region"/>
    <property type="evidence" value="ECO:0007669"/>
    <property type="project" value="InterPro"/>
</dbReference>
<keyword evidence="8" id="KW-1185">Reference proteome</keyword>
<dbReference type="PANTHER" id="PTHR43037:SF1">
    <property type="entry name" value="BLL1128 PROTEIN"/>
    <property type="match status" value="1"/>
</dbReference>
<evidence type="ECO:0000256" key="4">
    <source>
        <dbReference type="ARBA" id="ARBA00023326"/>
    </source>
</evidence>
<organism evidence="7 8">
    <name type="scientific">Catellatospora coxensis</name>
    <dbReference type="NCBI Taxonomy" id="310354"/>
    <lineage>
        <taxon>Bacteria</taxon>
        <taxon>Bacillati</taxon>
        <taxon>Actinomycetota</taxon>
        <taxon>Actinomycetes</taxon>
        <taxon>Micromonosporales</taxon>
        <taxon>Micromonosporaceae</taxon>
        <taxon>Catellatospora</taxon>
    </lineage>
</organism>
<evidence type="ECO:0000313" key="8">
    <source>
        <dbReference type="Proteomes" id="UP000630887"/>
    </source>
</evidence>
<keyword evidence="1 5" id="KW-0732">Signal</keyword>
<keyword evidence="4" id="KW-0624">Polysaccharide degradation</keyword>
<dbReference type="AlphaFoldDB" id="A0A8J3KYD7"/>
<keyword evidence="3" id="KW-0326">Glycosidase</keyword>
<dbReference type="SMART" id="SM00060">
    <property type="entry name" value="FN3"/>
    <property type="match status" value="2"/>
</dbReference>
<dbReference type="Pfam" id="PF10503">
    <property type="entry name" value="Esterase_PHB"/>
    <property type="match status" value="1"/>
</dbReference>